<reference evidence="2 3" key="1">
    <citation type="submission" date="2020-10" db="EMBL/GenBank/DDBJ databases">
        <authorList>
            <person name="Peeters C."/>
        </authorList>
    </citation>
    <scope>NUCLEOTIDE SEQUENCE [LARGE SCALE GENOMIC DNA]</scope>
    <source>
        <strain evidence="2 3">LMG 27952</strain>
    </source>
</reference>
<evidence type="ECO:0000313" key="3">
    <source>
        <dbReference type="Proteomes" id="UP000656319"/>
    </source>
</evidence>
<dbReference type="Gene3D" id="3.40.50.10540">
    <property type="entry name" value="Crotonobetainyl-coa:carnitine coa-transferase, domain 1"/>
    <property type="match status" value="2"/>
</dbReference>
<dbReference type="InterPro" id="IPR050509">
    <property type="entry name" value="CoA-transferase_III"/>
</dbReference>
<accession>A0ABN7HHW1</accession>
<evidence type="ECO:0000313" key="2">
    <source>
        <dbReference type="EMBL" id="CAD6519631.1"/>
    </source>
</evidence>
<dbReference type="PANTHER" id="PTHR48228:SF6">
    <property type="entry name" value="L-CARNITINE COA-TRANSFERASE"/>
    <property type="match status" value="1"/>
</dbReference>
<dbReference type="InterPro" id="IPR044855">
    <property type="entry name" value="CoA-Trfase_III_dom3_sf"/>
</dbReference>
<protein>
    <submittedName>
        <fullName evidence="2">CoA-transferase/lyase DddD</fullName>
        <ecNumber evidence="2">2.-.-.-</ecNumber>
    </submittedName>
</protein>
<dbReference type="InterPro" id="IPR003673">
    <property type="entry name" value="CoA-Trfase_fam_III"/>
</dbReference>
<keyword evidence="3" id="KW-1185">Reference proteome</keyword>
<dbReference type="Pfam" id="PF02515">
    <property type="entry name" value="CoA_transf_3"/>
    <property type="match status" value="3"/>
</dbReference>
<dbReference type="PANTHER" id="PTHR48228">
    <property type="entry name" value="SUCCINYL-COA--D-CITRAMALATE COA-TRANSFERASE"/>
    <property type="match status" value="1"/>
</dbReference>
<evidence type="ECO:0000256" key="1">
    <source>
        <dbReference type="ARBA" id="ARBA00022679"/>
    </source>
</evidence>
<dbReference type="Gene3D" id="3.30.1540.10">
    <property type="entry name" value="formyl-coa transferase, domain 3"/>
    <property type="match status" value="2"/>
</dbReference>
<dbReference type="EC" id="2.-.-.-" evidence="2"/>
<sequence>MTEPTYPMKGIRVLHLGSSWPGRVAAMLLADQGAEVIEIEPPNRRASMEDALLGRGKTGITLDLKSDAGRRTALTLAQDADIIIDNLGPGRSVSFGVDYAAIEAVNPAVVYISLPAFASQSAESDIPGWEGVIDAACGVYTDIHLAGPLLGGAPRFTSIPLASAYGGVHGAIAASMGYLHRLRSGIGQYIEVPLADAVMSAMALLAINIEDQPLRFDFPPVEKAMRDVAFPILRDLSTHLTAEHRAALERYLSDFAWPMFAAYRCSDGRQIFINAVEHVHQSRVLLEALGLLDRMIGDGLVIGSPFDESGADNNVNLATLSVGWRKKLRTAIAERLSTRPAAEWEAQLARAGVPVSIIRTTKEWLQLPSAIEGGNVTSLLDPRFGETRQAGRFVTFRGANGESISPELRPYRHIDDPLAARWSGERIVPKAVESRRNTVLEGIRVVDISNTIAGPAAARVLAEFGADVIRVDPPAPIAGPRHTMWFGMEVNQGKRAIIIDLKTEEGREALGRIVKQSDVVIQNFLDESSQRLGISFPQIAAANPRAIACQITAWRGPLGGPRKNDPGYDPVVQFGVGIASRYGTAEQPVLHGLASCIDYITGFLSALGIAQSLVARELGRGSAHVETSLSMGGQLVQFPYVVDSVNKLNEPEISRATGYGPAQAVYQAADGWTYLGGRESSIAAIANALQADSTTYDGIAARIRQLNKREVAEAVAGVHHTVAVAVRRLDELRADYEQQGIQASPDAADTRSIVMQHFEHPSGYTVSLLLPTWYRTARTPIAQLRSAPLPGSDTPAVLRDFGFGPEEIAALKVRGITGDGWSVLHHYLPL</sequence>
<dbReference type="GO" id="GO:0016740">
    <property type="term" value="F:transferase activity"/>
    <property type="evidence" value="ECO:0007669"/>
    <property type="project" value="UniProtKB-KW"/>
</dbReference>
<proteinExistence type="predicted"/>
<keyword evidence="1 2" id="KW-0808">Transferase</keyword>
<gene>
    <name evidence="2" type="primary">dddD</name>
    <name evidence="2" type="ORF">LMG27952_01175</name>
</gene>
<dbReference type="Proteomes" id="UP000656319">
    <property type="component" value="Unassembled WGS sequence"/>
</dbReference>
<organism evidence="2 3">
    <name type="scientific">Paraburkholderia hiiakae</name>
    <dbReference type="NCBI Taxonomy" id="1081782"/>
    <lineage>
        <taxon>Bacteria</taxon>
        <taxon>Pseudomonadati</taxon>
        <taxon>Pseudomonadota</taxon>
        <taxon>Betaproteobacteria</taxon>
        <taxon>Burkholderiales</taxon>
        <taxon>Burkholderiaceae</taxon>
        <taxon>Paraburkholderia</taxon>
    </lineage>
</organism>
<name>A0ABN7HHW1_9BURK</name>
<dbReference type="EMBL" id="CAJHCQ010000002">
    <property type="protein sequence ID" value="CAD6519631.1"/>
    <property type="molecule type" value="Genomic_DNA"/>
</dbReference>
<dbReference type="InterPro" id="IPR023606">
    <property type="entry name" value="CoA-Trfase_III_dom_1_sf"/>
</dbReference>
<dbReference type="SUPFAM" id="SSF89796">
    <property type="entry name" value="CoA-transferase family III (CaiB/BaiF)"/>
    <property type="match status" value="2"/>
</dbReference>
<dbReference type="RefSeq" id="WP_201694934.1">
    <property type="nucleotide sequence ID" value="NZ_CAJHCQ010000002.1"/>
</dbReference>
<comment type="caution">
    <text evidence="2">The sequence shown here is derived from an EMBL/GenBank/DDBJ whole genome shotgun (WGS) entry which is preliminary data.</text>
</comment>